<evidence type="ECO:0000256" key="6">
    <source>
        <dbReference type="RuleBase" id="RU003732"/>
    </source>
</evidence>
<keyword evidence="5 8" id="KW-0472">Membrane</keyword>
<evidence type="ECO:0000256" key="5">
    <source>
        <dbReference type="ARBA" id="ARBA00023136"/>
    </source>
</evidence>
<comment type="similarity">
    <text evidence="6">Belongs to the sodium:neurotransmitter symporter (SNF) (TC 2.A.22) family.</text>
</comment>
<feature type="transmembrane region" description="Helical" evidence="8">
    <location>
        <begin position="470"/>
        <end position="490"/>
    </location>
</feature>
<sequence length="548" mass="58014">MSNKSLQREVFPTRMAFILAAVGSAIGLGNIWRFPYVAFESGGGAFLIPYLIALLTAGIPILFFDYVLGHRSRSSAPMSFRVISKKFEPLGWFQTGVATVIAIYYAVIIGWALSYTMFSVTEAWGDDAGTFFEATYLHAGELSLGNAFSFVPGVLIPLIIVWVVVLGILFLGVQGGIARFSKIFIPVLVVLFLALVIRSLFLPGAVDGLNALFTPDFAALADPQVWVAAYGQIFFSLSIGFGIMITYAAYLRRRTNLTGSGLVVAFSNSSFEILAGVGVFAALGFMAHSAGTGVEDVAAGGVGLAFVGFPTLISQMPGGALFGVLFFLSLVFAGLSSLISIIQVPIQAVAEKFNISNRASLGIVGGGMAVVSLLSMPTATGLTVLDVVDAFANNIGIVGGALLSIILVVWVKRATPLLRDHLNAISSFRIGTVWIVCLAVVTPIVLGFMLISQIIAFITEGYTGTSADAIGWIVLAVLAVAAVVFTFIPWPKASVDFSARAVEANDADTKKYPELYTPARMTGYDDTPGAAGTTDPQAAERRTEGDNR</sequence>
<comment type="caution">
    <text evidence="9">The sequence shown here is derived from an EMBL/GenBank/DDBJ whole genome shotgun (WGS) entry which is preliminary data.</text>
</comment>
<evidence type="ECO:0000256" key="1">
    <source>
        <dbReference type="ARBA" id="ARBA00004141"/>
    </source>
</evidence>
<dbReference type="GO" id="GO:0016020">
    <property type="term" value="C:membrane"/>
    <property type="evidence" value="ECO:0007669"/>
    <property type="project" value="UniProtKB-SubCell"/>
</dbReference>
<dbReference type="Pfam" id="PF00209">
    <property type="entry name" value="SNF"/>
    <property type="match status" value="2"/>
</dbReference>
<feature type="transmembrane region" description="Helical" evidence="8">
    <location>
        <begin position="226"/>
        <end position="250"/>
    </location>
</feature>
<feature type="transmembrane region" description="Helical" evidence="8">
    <location>
        <begin position="432"/>
        <end position="458"/>
    </location>
</feature>
<dbReference type="AlphaFoldDB" id="A0A2N6PHQ0"/>
<keyword evidence="10" id="KW-1185">Reference proteome</keyword>
<feature type="transmembrane region" description="Helical" evidence="8">
    <location>
        <begin position="183"/>
        <end position="206"/>
    </location>
</feature>
<dbReference type="OrthoDB" id="9762833at2"/>
<gene>
    <name evidence="9" type="ORF">CJ198_07490</name>
</gene>
<dbReference type="RefSeq" id="WP_102161997.1">
    <property type="nucleotide sequence ID" value="NZ_PNFZ01000003.1"/>
</dbReference>
<dbReference type="EMBL" id="PNFZ01000003">
    <property type="protein sequence ID" value="PMB98201.1"/>
    <property type="molecule type" value="Genomic_DNA"/>
</dbReference>
<dbReference type="InterPro" id="IPR037272">
    <property type="entry name" value="SNS_sf"/>
</dbReference>
<feature type="transmembrane region" description="Helical" evidence="8">
    <location>
        <begin position="262"/>
        <end position="287"/>
    </location>
</feature>
<comment type="subcellular location">
    <subcellularLocation>
        <location evidence="1">Membrane</location>
        <topology evidence="1">Multi-pass membrane protein</topology>
    </subcellularLocation>
</comment>
<protein>
    <recommendedName>
        <fullName evidence="6">Transporter</fullName>
    </recommendedName>
</protein>
<dbReference type="Proteomes" id="UP000235703">
    <property type="component" value="Unassembled WGS sequence"/>
</dbReference>
<dbReference type="PROSITE" id="PS50267">
    <property type="entry name" value="NA_NEUROTRAN_SYMP_3"/>
    <property type="match status" value="1"/>
</dbReference>
<keyword evidence="2 6" id="KW-0813">Transport</keyword>
<evidence type="ECO:0000256" key="3">
    <source>
        <dbReference type="ARBA" id="ARBA00022692"/>
    </source>
</evidence>
<name>A0A2N6PHQ0_9MICO</name>
<dbReference type="NCBIfam" id="NF037979">
    <property type="entry name" value="Na_transp"/>
    <property type="match status" value="1"/>
</dbReference>
<dbReference type="GO" id="GO:0015293">
    <property type="term" value="F:symporter activity"/>
    <property type="evidence" value="ECO:0007669"/>
    <property type="project" value="UniProtKB-KW"/>
</dbReference>
<feature type="transmembrane region" description="Helical" evidence="8">
    <location>
        <begin position="90"/>
        <end position="113"/>
    </location>
</feature>
<evidence type="ECO:0000256" key="2">
    <source>
        <dbReference type="ARBA" id="ARBA00022448"/>
    </source>
</evidence>
<dbReference type="InterPro" id="IPR000175">
    <property type="entry name" value="Na/ntran_symport"/>
</dbReference>
<evidence type="ECO:0000256" key="4">
    <source>
        <dbReference type="ARBA" id="ARBA00022989"/>
    </source>
</evidence>
<keyword evidence="6" id="KW-0769">Symport</keyword>
<keyword evidence="3 6" id="KW-0812">Transmembrane</keyword>
<reference evidence="9 10" key="1">
    <citation type="submission" date="2017-09" db="EMBL/GenBank/DDBJ databases">
        <title>Bacterial strain isolated from the female urinary microbiota.</title>
        <authorList>
            <person name="Thomas-White K."/>
            <person name="Kumar N."/>
            <person name="Forster S."/>
            <person name="Putonti C."/>
            <person name="Lawley T."/>
            <person name="Wolfe A.J."/>
        </authorList>
    </citation>
    <scope>NUCLEOTIDE SEQUENCE [LARGE SCALE GENOMIC DNA]</scope>
    <source>
        <strain evidence="9 10">UMB0680</strain>
    </source>
</reference>
<evidence type="ECO:0000313" key="10">
    <source>
        <dbReference type="Proteomes" id="UP000235703"/>
    </source>
</evidence>
<feature type="transmembrane region" description="Helical" evidence="8">
    <location>
        <begin position="44"/>
        <end position="69"/>
    </location>
</feature>
<feature type="transmembrane region" description="Helical" evidence="8">
    <location>
        <begin position="12"/>
        <end position="32"/>
    </location>
</feature>
<keyword evidence="4 8" id="KW-1133">Transmembrane helix</keyword>
<feature type="transmembrane region" description="Helical" evidence="8">
    <location>
        <begin position="363"/>
        <end position="385"/>
    </location>
</feature>
<evidence type="ECO:0000313" key="9">
    <source>
        <dbReference type="EMBL" id="PMB98201.1"/>
    </source>
</evidence>
<dbReference type="PROSITE" id="PS00610">
    <property type="entry name" value="NA_NEUROTRAN_SYMP_1"/>
    <property type="match status" value="1"/>
</dbReference>
<feature type="compositionally biased region" description="Basic and acidic residues" evidence="7">
    <location>
        <begin position="538"/>
        <end position="548"/>
    </location>
</feature>
<feature type="transmembrane region" description="Helical" evidence="8">
    <location>
        <begin position="150"/>
        <end position="171"/>
    </location>
</feature>
<accession>A0A2N6PHQ0</accession>
<dbReference type="PANTHER" id="PTHR42948:SF1">
    <property type="entry name" value="TRANSPORTER"/>
    <property type="match status" value="1"/>
</dbReference>
<organism evidence="9 10">
    <name type="scientific">Brevibacterium luteolum</name>
    <dbReference type="NCBI Taxonomy" id="199591"/>
    <lineage>
        <taxon>Bacteria</taxon>
        <taxon>Bacillati</taxon>
        <taxon>Actinomycetota</taxon>
        <taxon>Actinomycetes</taxon>
        <taxon>Micrococcales</taxon>
        <taxon>Brevibacteriaceae</taxon>
        <taxon>Brevibacterium</taxon>
    </lineage>
</organism>
<evidence type="ECO:0000256" key="7">
    <source>
        <dbReference type="SAM" id="MobiDB-lite"/>
    </source>
</evidence>
<proteinExistence type="inferred from homology"/>
<dbReference type="PANTHER" id="PTHR42948">
    <property type="entry name" value="TRANSPORTER"/>
    <property type="match status" value="1"/>
</dbReference>
<evidence type="ECO:0000256" key="8">
    <source>
        <dbReference type="SAM" id="Phobius"/>
    </source>
</evidence>
<feature type="region of interest" description="Disordered" evidence="7">
    <location>
        <begin position="518"/>
        <end position="548"/>
    </location>
</feature>
<feature type="transmembrane region" description="Helical" evidence="8">
    <location>
        <begin position="320"/>
        <end position="342"/>
    </location>
</feature>
<dbReference type="PRINTS" id="PR00176">
    <property type="entry name" value="NANEUSMPORT"/>
</dbReference>
<dbReference type="SUPFAM" id="SSF161070">
    <property type="entry name" value="SNF-like"/>
    <property type="match status" value="1"/>
</dbReference>
<feature type="transmembrane region" description="Helical" evidence="8">
    <location>
        <begin position="391"/>
        <end position="411"/>
    </location>
</feature>
<dbReference type="CDD" id="cd10334">
    <property type="entry name" value="SLC6sbd_u1"/>
    <property type="match status" value="1"/>
</dbReference>